<gene>
    <name evidence="6" type="ordered locus">Sinac_4920</name>
</gene>
<dbReference type="Pfam" id="PF00005">
    <property type="entry name" value="ABC_tran"/>
    <property type="match status" value="1"/>
</dbReference>
<dbReference type="STRING" id="886293.Sinac_4920"/>
<dbReference type="Gene3D" id="2.60.120.10">
    <property type="entry name" value="Jelly Rolls"/>
    <property type="match status" value="1"/>
</dbReference>
<dbReference type="PROSITE" id="PS00211">
    <property type="entry name" value="ABC_TRANSPORTER_1"/>
    <property type="match status" value="1"/>
</dbReference>
<dbReference type="AlphaFoldDB" id="L0DK96"/>
<dbReference type="SMART" id="SM00100">
    <property type="entry name" value="cNMP"/>
    <property type="match status" value="1"/>
</dbReference>
<dbReference type="CDD" id="cd00038">
    <property type="entry name" value="CAP_ED"/>
    <property type="match status" value="1"/>
</dbReference>
<dbReference type="CDD" id="cd03255">
    <property type="entry name" value="ABC_MJ0796_LolCDE_FtsE"/>
    <property type="match status" value="1"/>
</dbReference>
<feature type="domain" description="Cyclic nucleotide-binding" evidence="4">
    <location>
        <begin position="312"/>
        <end position="411"/>
    </location>
</feature>
<dbReference type="eggNOG" id="COG0664">
    <property type="taxonomic scope" value="Bacteria"/>
</dbReference>
<evidence type="ECO:0000256" key="2">
    <source>
        <dbReference type="ARBA" id="ARBA00022741"/>
    </source>
</evidence>
<evidence type="ECO:0000256" key="1">
    <source>
        <dbReference type="ARBA" id="ARBA00022448"/>
    </source>
</evidence>
<feature type="domain" description="ABC transporter" evidence="5">
    <location>
        <begin position="7"/>
        <end position="313"/>
    </location>
</feature>
<keyword evidence="2" id="KW-0547">Nucleotide-binding</keyword>
<dbReference type="PRINTS" id="PR00103">
    <property type="entry name" value="CAMPKINASE"/>
</dbReference>
<dbReference type="InterPro" id="IPR014710">
    <property type="entry name" value="RmlC-like_jellyroll"/>
</dbReference>
<dbReference type="Proteomes" id="UP000010798">
    <property type="component" value="Chromosome"/>
</dbReference>
<dbReference type="Pfam" id="PF00027">
    <property type="entry name" value="cNMP_binding"/>
    <property type="match status" value="1"/>
</dbReference>
<dbReference type="PANTHER" id="PTHR24220:SF376">
    <property type="entry name" value="ABC TRANSPORTER"/>
    <property type="match status" value="1"/>
</dbReference>
<dbReference type="EMBL" id="CP003364">
    <property type="protein sequence ID" value="AGA29076.1"/>
    <property type="molecule type" value="Genomic_DNA"/>
</dbReference>
<dbReference type="InterPro" id="IPR015854">
    <property type="entry name" value="ABC_transpr_LolD-like"/>
</dbReference>
<dbReference type="SMART" id="SM00382">
    <property type="entry name" value="AAA"/>
    <property type="match status" value="1"/>
</dbReference>
<keyword evidence="1" id="KW-0813">Transport</keyword>
<dbReference type="eggNOG" id="COG1136">
    <property type="taxonomic scope" value="Bacteria"/>
</dbReference>
<dbReference type="PANTHER" id="PTHR24220">
    <property type="entry name" value="IMPORT ATP-BINDING PROTEIN"/>
    <property type="match status" value="1"/>
</dbReference>
<dbReference type="InterPro" id="IPR017871">
    <property type="entry name" value="ABC_transporter-like_CS"/>
</dbReference>
<dbReference type="PROSITE" id="PS50042">
    <property type="entry name" value="CNMP_BINDING_3"/>
    <property type="match status" value="1"/>
</dbReference>
<dbReference type="GO" id="GO:0022857">
    <property type="term" value="F:transmembrane transporter activity"/>
    <property type="evidence" value="ECO:0007669"/>
    <property type="project" value="TreeGrafter"/>
</dbReference>
<name>L0DK96_SINAD</name>
<dbReference type="InterPro" id="IPR003593">
    <property type="entry name" value="AAA+_ATPase"/>
</dbReference>
<dbReference type="InterPro" id="IPR017911">
    <property type="entry name" value="MacB-like_ATP-bd"/>
</dbReference>
<dbReference type="Gene3D" id="3.40.50.300">
    <property type="entry name" value="P-loop containing nucleotide triphosphate hydrolases"/>
    <property type="match status" value="1"/>
</dbReference>
<protein>
    <submittedName>
        <fullName evidence="6">ABC-type phosphate/phosphonate transport system, ATPase component</fullName>
    </submittedName>
</protein>
<dbReference type="InterPro" id="IPR003439">
    <property type="entry name" value="ABC_transporter-like_ATP-bd"/>
</dbReference>
<dbReference type="GO" id="GO:0005886">
    <property type="term" value="C:plasma membrane"/>
    <property type="evidence" value="ECO:0007669"/>
    <property type="project" value="TreeGrafter"/>
</dbReference>
<keyword evidence="3" id="KW-0067">ATP-binding</keyword>
<accession>L0DK96</accession>
<evidence type="ECO:0000313" key="6">
    <source>
        <dbReference type="EMBL" id="AGA29076.1"/>
    </source>
</evidence>
<dbReference type="PROSITE" id="PS00888">
    <property type="entry name" value="CNMP_BINDING_1"/>
    <property type="match status" value="1"/>
</dbReference>
<dbReference type="HOGENOM" id="CLU_000604_1_29_0"/>
<organism evidence="6 7">
    <name type="scientific">Singulisphaera acidiphila (strain ATCC BAA-1392 / DSM 18658 / VKM B-2454 / MOB10)</name>
    <dbReference type="NCBI Taxonomy" id="886293"/>
    <lineage>
        <taxon>Bacteria</taxon>
        <taxon>Pseudomonadati</taxon>
        <taxon>Planctomycetota</taxon>
        <taxon>Planctomycetia</taxon>
        <taxon>Isosphaerales</taxon>
        <taxon>Isosphaeraceae</taxon>
        <taxon>Singulisphaera</taxon>
    </lineage>
</organism>
<dbReference type="KEGG" id="saci:Sinac_4920"/>
<dbReference type="InterPro" id="IPR018488">
    <property type="entry name" value="cNMP-bd_CS"/>
</dbReference>
<keyword evidence="7" id="KW-1185">Reference proteome</keyword>
<dbReference type="InterPro" id="IPR000595">
    <property type="entry name" value="cNMP-bd_dom"/>
</dbReference>
<sequence>MTTDDSVQVRDVDHYFPRAGDEPIKILHGNNLTLKRGEIVIMVGRAGAGKTTLLTLIGALRRVQHGKLEVLGRELGAMNNRQLVEVRRRIGFIFQRHNLFESLTARRNVALGQDSSATGLAARSQLDEILHWDGTIRALFEKRLADLEQGHGPEVERLRGKKLDAKRAGLRAFVADRARIQGLLKEEPFKNDLPRSLLALLGLHERCDNKPNALSGGQRQRVAIARALVNRPDLILADEPTASLDEENGRVVATILKEHAKTNGCTIMLVTHDPQILDIADRIVTMEAGRIISDIDIKQAIEICEFLKQCNVFANLTPEELREVADKMIRESYPAGARVIGQGERGDKFFLIKEGEVEVFVDGESPAHRVRVLGKGDFFGEMALLLDQPRSATVKAVGPVELYALGKEDFNAATEASPPFKEQVRRVYQSPSAFG</sequence>
<dbReference type="InterPro" id="IPR018490">
    <property type="entry name" value="cNMP-bd_dom_sf"/>
</dbReference>
<evidence type="ECO:0000256" key="3">
    <source>
        <dbReference type="ARBA" id="ARBA00022840"/>
    </source>
</evidence>
<proteinExistence type="predicted"/>
<dbReference type="SUPFAM" id="SSF52540">
    <property type="entry name" value="P-loop containing nucleoside triphosphate hydrolases"/>
    <property type="match status" value="1"/>
</dbReference>
<evidence type="ECO:0000259" key="4">
    <source>
        <dbReference type="PROSITE" id="PS50042"/>
    </source>
</evidence>
<dbReference type="PROSITE" id="PS00889">
    <property type="entry name" value="CNMP_BINDING_2"/>
    <property type="match status" value="1"/>
</dbReference>
<dbReference type="GO" id="GO:0005524">
    <property type="term" value="F:ATP binding"/>
    <property type="evidence" value="ECO:0007669"/>
    <property type="project" value="UniProtKB-KW"/>
</dbReference>
<dbReference type="OrthoDB" id="9786950at2"/>
<evidence type="ECO:0000313" key="7">
    <source>
        <dbReference type="Proteomes" id="UP000010798"/>
    </source>
</evidence>
<evidence type="ECO:0000259" key="5">
    <source>
        <dbReference type="PROSITE" id="PS50893"/>
    </source>
</evidence>
<dbReference type="PROSITE" id="PS50893">
    <property type="entry name" value="ABC_TRANSPORTER_2"/>
    <property type="match status" value="1"/>
</dbReference>
<dbReference type="SUPFAM" id="SSF51206">
    <property type="entry name" value="cAMP-binding domain-like"/>
    <property type="match status" value="1"/>
</dbReference>
<dbReference type="RefSeq" id="WP_015248184.1">
    <property type="nucleotide sequence ID" value="NC_019892.1"/>
</dbReference>
<reference evidence="6 7" key="1">
    <citation type="submission" date="2012-02" db="EMBL/GenBank/DDBJ databases">
        <title>Complete sequence of chromosome of Singulisphaera acidiphila DSM 18658.</title>
        <authorList>
            <consortium name="US DOE Joint Genome Institute (JGI-PGF)"/>
            <person name="Lucas S."/>
            <person name="Copeland A."/>
            <person name="Lapidus A."/>
            <person name="Glavina del Rio T."/>
            <person name="Dalin E."/>
            <person name="Tice H."/>
            <person name="Bruce D."/>
            <person name="Goodwin L."/>
            <person name="Pitluck S."/>
            <person name="Peters L."/>
            <person name="Ovchinnikova G."/>
            <person name="Chertkov O."/>
            <person name="Kyrpides N."/>
            <person name="Mavromatis K."/>
            <person name="Ivanova N."/>
            <person name="Brettin T."/>
            <person name="Detter J.C."/>
            <person name="Han C."/>
            <person name="Larimer F."/>
            <person name="Land M."/>
            <person name="Hauser L."/>
            <person name="Markowitz V."/>
            <person name="Cheng J.-F."/>
            <person name="Hugenholtz P."/>
            <person name="Woyke T."/>
            <person name="Wu D."/>
            <person name="Tindall B."/>
            <person name="Pomrenke H."/>
            <person name="Brambilla E."/>
            <person name="Klenk H.-P."/>
            <person name="Eisen J.A."/>
        </authorList>
    </citation>
    <scope>NUCLEOTIDE SEQUENCE [LARGE SCALE GENOMIC DNA]</scope>
    <source>
        <strain evidence="7">ATCC BAA-1392 / DSM 18658 / VKM B-2454 / MOB10</strain>
    </source>
</reference>
<dbReference type="InterPro" id="IPR027417">
    <property type="entry name" value="P-loop_NTPase"/>
</dbReference>
<dbReference type="GO" id="GO:0016887">
    <property type="term" value="F:ATP hydrolysis activity"/>
    <property type="evidence" value="ECO:0007669"/>
    <property type="project" value="InterPro"/>
</dbReference>